<reference evidence="2" key="1">
    <citation type="submission" date="2021-03" db="EMBL/GenBank/DDBJ databases">
        <authorList>
            <person name="Bekaert M."/>
        </authorList>
    </citation>
    <scope>NUCLEOTIDE SEQUENCE</scope>
</reference>
<protein>
    <recommendedName>
        <fullName evidence="1">DUF6451 domain-containing protein</fullName>
    </recommendedName>
</protein>
<keyword evidence="3" id="KW-1185">Reference proteome</keyword>
<dbReference type="OrthoDB" id="10059790at2759"/>
<dbReference type="InterPro" id="IPR045609">
    <property type="entry name" value="DUF6451"/>
</dbReference>
<organism evidence="2 3">
    <name type="scientific">Mytilus edulis</name>
    <name type="common">Blue mussel</name>
    <dbReference type="NCBI Taxonomy" id="6550"/>
    <lineage>
        <taxon>Eukaryota</taxon>
        <taxon>Metazoa</taxon>
        <taxon>Spiralia</taxon>
        <taxon>Lophotrochozoa</taxon>
        <taxon>Mollusca</taxon>
        <taxon>Bivalvia</taxon>
        <taxon>Autobranchia</taxon>
        <taxon>Pteriomorphia</taxon>
        <taxon>Mytilida</taxon>
        <taxon>Mytiloidea</taxon>
        <taxon>Mytilidae</taxon>
        <taxon>Mytilinae</taxon>
        <taxon>Mytilus</taxon>
    </lineage>
</organism>
<dbReference type="EMBL" id="CAJPWZ010002546">
    <property type="protein sequence ID" value="CAG2240090.1"/>
    <property type="molecule type" value="Genomic_DNA"/>
</dbReference>
<proteinExistence type="predicted"/>
<dbReference type="PANTHER" id="PTHR47027">
    <property type="entry name" value="REVERSE TRANSCRIPTASE DOMAIN-CONTAINING PROTEIN"/>
    <property type="match status" value="1"/>
</dbReference>
<dbReference type="Pfam" id="PF20049">
    <property type="entry name" value="DUF6451"/>
    <property type="match status" value="1"/>
</dbReference>
<feature type="domain" description="DUF6451" evidence="1">
    <location>
        <begin position="48"/>
        <end position="73"/>
    </location>
</feature>
<dbReference type="AlphaFoldDB" id="A0A8S3U1E2"/>
<evidence type="ECO:0000313" key="2">
    <source>
        <dbReference type="EMBL" id="CAG2240090.1"/>
    </source>
</evidence>
<comment type="caution">
    <text evidence="2">The sequence shown here is derived from an EMBL/GenBank/DDBJ whole genome shotgun (WGS) entry which is preliminary data.</text>
</comment>
<name>A0A8S3U1E2_MYTED</name>
<accession>A0A8S3U1E2</accession>
<gene>
    <name evidence="2" type="ORF">MEDL_52367</name>
</gene>
<evidence type="ECO:0000313" key="3">
    <source>
        <dbReference type="Proteomes" id="UP000683360"/>
    </source>
</evidence>
<dbReference type="PANTHER" id="PTHR47027:SF25">
    <property type="entry name" value="REVERSE TRANSCRIPTASE DOMAIN-CONTAINING PROTEIN"/>
    <property type="match status" value="1"/>
</dbReference>
<sequence length="161" mass="18820">MNDLPVDNVEDFTYLGGIISKDYGIGKDTKTRLSKARATFARLRENTILKSNHYSLRTKLRIYNSNVKCVLLYGSETWRVLVGDLHKLDAFSTSCIKKINRIFWPNKIRNKSLLEKCYAKSITAEIKQRRFRCLGHYRKCHNIANEQLFIGHHQEKRNQGD</sequence>
<evidence type="ECO:0000259" key="1">
    <source>
        <dbReference type="Pfam" id="PF20049"/>
    </source>
</evidence>
<dbReference type="Proteomes" id="UP000683360">
    <property type="component" value="Unassembled WGS sequence"/>
</dbReference>